<dbReference type="PANTHER" id="PTHR39677">
    <property type="entry name" value="RIBONUCLEASE VAPC6"/>
    <property type="match status" value="1"/>
</dbReference>
<name>A0A1X7GS49_9BACL</name>
<dbReference type="Gene3D" id="3.40.50.1010">
    <property type="entry name" value="5'-nuclease"/>
    <property type="match status" value="1"/>
</dbReference>
<dbReference type="EMBL" id="LT840184">
    <property type="protein sequence ID" value="SMF73921.1"/>
    <property type="molecule type" value="Genomic_DNA"/>
</dbReference>
<dbReference type="InterPro" id="IPR002716">
    <property type="entry name" value="PIN_dom"/>
</dbReference>
<reference evidence="2 3" key="1">
    <citation type="submission" date="2017-04" db="EMBL/GenBank/DDBJ databases">
        <authorList>
            <person name="Afonso C.L."/>
            <person name="Miller P.J."/>
            <person name="Scott M.A."/>
            <person name="Spackman E."/>
            <person name="Goraichik I."/>
            <person name="Dimitrov K.M."/>
            <person name="Suarez D.L."/>
            <person name="Swayne D.E."/>
        </authorList>
    </citation>
    <scope>NUCLEOTIDE SEQUENCE [LARGE SCALE GENOMIC DNA]</scope>
    <source>
        <strain evidence="2 3">N3/975</strain>
    </source>
</reference>
<proteinExistence type="predicted"/>
<evidence type="ECO:0000259" key="1">
    <source>
        <dbReference type="Pfam" id="PF01850"/>
    </source>
</evidence>
<dbReference type="SUPFAM" id="SSF88723">
    <property type="entry name" value="PIN domain-like"/>
    <property type="match status" value="1"/>
</dbReference>
<sequence length="232" mass="26202">MPLSDIDFGKSTVPLTGTDAFFLDTNILVAYMYEKHEKHVPCFMLLSYLVKNEVVLCTSEIVIAELINSLARVLYIDNKVTEHLHANPTETRSVKRLENQYKSTWGNVIKQQPEVLMKYSELAIIKAEPLIKQMLLIECNDSIIEEVLITMTKIPLASADAMILNVATNFGCQFIFSIDGDLGICSNIDIISSTTTNNDYDINEMMSLFDVKDYLIIELGLDDFNVKFPCVI</sequence>
<protein>
    <submittedName>
        <fullName evidence="2">Predicted nucleic acid-binding protein, contains PIN domain</fullName>
    </submittedName>
</protein>
<dbReference type="PANTHER" id="PTHR39677:SF4">
    <property type="entry name" value="RIBONUCLEASE VAPC6"/>
    <property type="match status" value="1"/>
</dbReference>
<gene>
    <name evidence="2" type="ORF">SAMN05661091_1021</name>
</gene>
<organism evidence="2 3">
    <name type="scientific">Paenibacillus uliginis N3/975</name>
    <dbReference type="NCBI Taxonomy" id="1313296"/>
    <lineage>
        <taxon>Bacteria</taxon>
        <taxon>Bacillati</taxon>
        <taxon>Bacillota</taxon>
        <taxon>Bacilli</taxon>
        <taxon>Bacillales</taxon>
        <taxon>Paenibacillaceae</taxon>
        <taxon>Paenibacillus</taxon>
    </lineage>
</organism>
<accession>A0A1X7GS49</accession>
<dbReference type="RefSeq" id="WP_208918036.1">
    <property type="nucleotide sequence ID" value="NZ_LT840184.1"/>
</dbReference>
<evidence type="ECO:0000313" key="3">
    <source>
        <dbReference type="Proteomes" id="UP000192940"/>
    </source>
</evidence>
<keyword evidence="3" id="KW-1185">Reference proteome</keyword>
<dbReference type="Pfam" id="PF01850">
    <property type="entry name" value="PIN"/>
    <property type="match status" value="1"/>
</dbReference>
<dbReference type="InterPro" id="IPR029060">
    <property type="entry name" value="PIN-like_dom_sf"/>
</dbReference>
<evidence type="ECO:0000313" key="2">
    <source>
        <dbReference type="EMBL" id="SMF73921.1"/>
    </source>
</evidence>
<feature type="domain" description="PIN" evidence="1">
    <location>
        <begin position="22"/>
        <end position="181"/>
    </location>
</feature>
<dbReference type="Proteomes" id="UP000192940">
    <property type="component" value="Chromosome I"/>
</dbReference>
<dbReference type="AlphaFoldDB" id="A0A1X7GS49"/>